<name>A0A653B3V9_ECTOL</name>
<proteinExistence type="predicted"/>
<gene>
    <name evidence="1" type="ORF">POT9AD_1947</name>
</gene>
<reference evidence="1" key="1">
    <citation type="submission" date="2018-11" db="EMBL/GenBank/DDBJ databases">
        <authorList>
            <consortium name="Genoscope - CEA"/>
            <person name="William W."/>
        </authorList>
    </citation>
    <scope>NUCLEOTIDE SEQUENCE [LARGE SCALE GENOMIC DNA]</scope>
    <source>
        <strain evidence="1">T9AD</strain>
    </source>
</reference>
<evidence type="ECO:0000313" key="1">
    <source>
        <dbReference type="EMBL" id="VDN62927.1"/>
    </source>
</evidence>
<accession>A0A653B3V9</accession>
<sequence>MAVCQPLLQDRENWICQQGGLNVNQTLRKTALNIITRDHSAAYRTELSLSEYFNSIYQHLLHFRPQKHGRVTQRGKRNN</sequence>
<protein>
    <submittedName>
        <fullName evidence="1">Uncharacterized protein</fullName>
    </submittedName>
</protein>
<organism evidence="1">
    <name type="scientific">Ectopseudomonas oleovorans</name>
    <name type="common">Pseudomonas oleovorans</name>
    <dbReference type="NCBI Taxonomy" id="301"/>
    <lineage>
        <taxon>Bacteria</taxon>
        <taxon>Pseudomonadati</taxon>
        <taxon>Pseudomonadota</taxon>
        <taxon>Gammaproteobacteria</taxon>
        <taxon>Pseudomonadales</taxon>
        <taxon>Pseudomonadaceae</taxon>
        <taxon>Ectopseudomonas</taxon>
    </lineage>
</organism>
<dbReference type="EMBL" id="LR130779">
    <property type="protein sequence ID" value="VDN62927.1"/>
    <property type="molecule type" value="Genomic_DNA"/>
</dbReference>
<dbReference type="AlphaFoldDB" id="A0A653B3V9"/>